<feature type="compositionally biased region" description="Polar residues" evidence="1">
    <location>
        <begin position="122"/>
        <end position="135"/>
    </location>
</feature>
<evidence type="ECO:0000256" key="1">
    <source>
        <dbReference type="SAM" id="MobiDB-lite"/>
    </source>
</evidence>
<gene>
    <name evidence="2" type="ORF">g.25711</name>
</gene>
<protein>
    <submittedName>
        <fullName evidence="2">Uncharacterized protein</fullName>
    </submittedName>
</protein>
<sequence>MLESRDRLARGVAAWEPDLGLGIRFGIYHDALREAAFGPQARRGLQAQAGRAGGAVRSRTQLLAEGDENVPPEGSRSTRRRGSPLPAWHQRTPLRDITALMNAMERRRVSLRLAARQRRNQDTALSPPSGLQDSPSPLGLTVPSDVPDNPALPGTGASPPAVENSPPHTPPLAPSSTAAGDPKLTEAERKLEKSIHVIEKAVKENLKRTLKVNDGRAVQRRTLLSMR</sequence>
<dbReference type="GO" id="GO:0051783">
    <property type="term" value="P:regulation of nuclear division"/>
    <property type="evidence" value="ECO:0007669"/>
    <property type="project" value="InterPro"/>
</dbReference>
<dbReference type="GO" id="GO:0005634">
    <property type="term" value="C:nucleus"/>
    <property type="evidence" value="ECO:0007669"/>
    <property type="project" value="InterPro"/>
</dbReference>
<dbReference type="PANTHER" id="PTHR35119">
    <property type="entry name" value="PROTEIN POLYCHOME"/>
    <property type="match status" value="1"/>
</dbReference>
<feature type="region of interest" description="Disordered" evidence="1">
    <location>
        <begin position="116"/>
        <end position="190"/>
    </location>
</feature>
<accession>A0A1D1ZLX4</accession>
<evidence type="ECO:0000313" key="2">
    <source>
        <dbReference type="EMBL" id="JAT67908.1"/>
    </source>
</evidence>
<dbReference type="EMBL" id="GDJX01000028">
    <property type="protein sequence ID" value="JAT67908.1"/>
    <property type="molecule type" value="Transcribed_RNA"/>
</dbReference>
<feature type="region of interest" description="Disordered" evidence="1">
    <location>
        <begin position="46"/>
        <end position="91"/>
    </location>
</feature>
<reference evidence="2" key="1">
    <citation type="submission" date="2015-07" db="EMBL/GenBank/DDBJ databases">
        <title>Transcriptome Assembly of Anthurium amnicola.</title>
        <authorList>
            <person name="Suzuki J."/>
        </authorList>
    </citation>
    <scope>NUCLEOTIDE SEQUENCE</scope>
</reference>
<dbReference type="InterPro" id="IPR034590">
    <property type="entry name" value="POLYCHOME/GIG1"/>
</dbReference>
<dbReference type="AlphaFoldDB" id="A0A1D1ZLX4"/>
<feature type="compositionally biased region" description="Low complexity" evidence="1">
    <location>
        <begin position="46"/>
        <end position="59"/>
    </location>
</feature>
<proteinExistence type="predicted"/>
<organism evidence="2">
    <name type="scientific">Anthurium amnicola</name>
    <dbReference type="NCBI Taxonomy" id="1678845"/>
    <lineage>
        <taxon>Eukaryota</taxon>
        <taxon>Viridiplantae</taxon>
        <taxon>Streptophyta</taxon>
        <taxon>Embryophyta</taxon>
        <taxon>Tracheophyta</taxon>
        <taxon>Spermatophyta</taxon>
        <taxon>Magnoliopsida</taxon>
        <taxon>Liliopsida</taxon>
        <taxon>Araceae</taxon>
        <taxon>Pothoideae</taxon>
        <taxon>Potheae</taxon>
        <taxon>Anthurium</taxon>
    </lineage>
</organism>
<name>A0A1D1ZLX4_9ARAE</name>
<dbReference type="PANTHER" id="PTHR35119:SF1">
    <property type="entry name" value="PROTEIN POLYCHOME"/>
    <property type="match status" value="1"/>
</dbReference>